<dbReference type="Proteomes" id="UP000502415">
    <property type="component" value="Chromosome"/>
</dbReference>
<name>A0A7Z2ZS92_9BURK</name>
<evidence type="ECO:0000313" key="2">
    <source>
        <dbReference type="EMBL" id="QJD98811.1"/>
    </source>
</evidence>
<dbReference type="RefSeq" id="WP_169433709.1">
    <property type="nucleotide sequence ID" value="NZ_CP051685.1"/>
</dbReference>
<evidence type="ECO:0000313" key="3">
    <source>
        <dbReference type="Proteomes" id="UP000502415"/>
    </source>
</evidence>
<sequence>MPLARTITASLAALLAACTACAATAAVPAGAPAGVAAGIPDAAAGEGSALSYRDAYRAMVVFDKYGGPKHLLQQQLQVLPAEPGAAAGAPGNAGEGLQLTLAGKTTRLHLPLDPLGRTVFPLQKAAYDENAALALNRNGAFTLRPRVTIALRADGIYDSADLRSACAQALDFARYVDASQRGRQCGAVRFVFARNGSGGVRLRREGAAEQALPALPGAAFAGEPDAGFPTVTWRFGAVAERAQLVTTTAPLAIVPVFD</sequence>
<evidence type="ECO:0008006" key="4">
    <source>
        <dbReference type="Google" id="ProtNLM"/>
    </source>
</evidence>
<feature type="signal peptide" evidence="1">
    <location>
        <begin position="1"/>
        <end position="25"/>
    </location>
</feature>
<dbReference type="PROSITE" id="PS51257">
    <property type="entry name" value="PROKAR_LIPOPROTEIN"/>
    <property type="match status" value="1"/>
</dbReference>
<gene>
    <name evidence="2" type="ORF">HH212_01135</name>
</gene>
<protein>
    <recommendedName>
        <fullName evidence="4">DUF2987 domain-containing protein</fullName>
    </recommendedName>
</protein>
<proteinExistence type="predicted"/>
<organism evidence="2 3">
    <name type="scientific">Massilia forsythiae</name>
    <dbReference type="NCBI Taxonomy" id="2728020"/>
    <lineage>
        <taxon>Bacteria</taxon>
        <taxon>Pseudomonadati</taxon>
        <taxon>Pseudomonadota</taxon>
        <taxon>Betaproteobacteria</taxon>
        <taxon>Burkholderiales</taxon>
        <taxon>Oxalobacteraceae</taxon>
        <taxon>Telluria group</taxon>
        <taxon>Massilia</taxon>
    </lineage>
</organism>
<keyword evidence="3" id="KW-1185">Reference proteome</keyword>
<feature type="chain" id="PRO_5030839430" description="DUF2987 domain-containing protein" evidence="1">
    <location>
        <begin position="26"/>
        <end position="258"/>
    </location>
</feature>
<keyword evidence="1" id="KW-0732">Signal</keyword>
<dbReference type="KEGG" id="mfy:HH212_01135"/>
<dbReference type="AlphaFoldDB" id="A0A7Z2ZS92"/>
<evidence type="ECO:0000256" key="1">
    <source>
        <dbReference type="SAM" id="SignalP"/>
    </source>
</evidence>
<dbReference type="EMBL" id="CP051685">
    <property type="protein sequence ID" value="QJD98811.1"/>
    <property type="molecule type" value="Genomic_DNA"/>
</dbReference>
<reference evidence="2 3" key="1">
    <citation type="submission" date="2020-04" db="EMBL/GenBank/DDBJ databases">
        <title>Genome sequencing of novel species.</title>
        <authorList>
            <person name="Heo J."/>
            <person name="Kim S.-J."/>
            <person name="Kim J.-S."/>
            <person name="Hong S.-B."/>
            <person name="Kwon S.-W."/>
        </authorList>
    </citation>
    <scope>NUCLEOTIDE SEQUENCE [LARGE SCALE GENOMIC DNA]</scope>
    <source>
        <strain evidence="2 3">GN2-R2</strain>
    </source>
</reference>
<accession>A0A7Z2ZS92</accession>